<organism evidence="2 3">
    <name type="scientific">Flavobacterium azooxidireducens</name>
    <dbReference type="NCBI Taxonomy" id="1871076"/>
    <lineage>
        <taxon>Bacteria</taxon>
        <taxon>Pseudomonadati</taxon>
        <taxon>Bacteroidota</taxon>
        <taxon>Flavobacteriia</taxon>
        <taxon>Flavobacteriales</taxon>
        <taxon>Flavobacteriaceae</taxon>
        <taxon>Flavobacterium</taxon>
    </lineage>
</organism>
<dbReference type="Gene3D" id="3.30.2310.20">
    <property type="entry name" value="RelE-like"/>
    <property type="match status" value="1"/>
</dbReference>
<dbReference type="Pfam" id="PF05016">
    <property type="entry name" value="ParE_toxin"/>
    <property type="match status" value="1"/>
</dbReference>
<reference evidence="2" key="1">
    <citation type="submission" date="2022-04" db="EMBL/GenBank/DDBJ databases">
        <title>Consumption of N2O by Flavobacterium azooxidireducens sp. nov. isolated from Decomposing Leaf Litter of Phragmites australis (Cav.).</title>
        <authorList>
            <person name="Behrendt U."/>
            <person name="Spanner T."/>
            <person name="Augustin J."/>
            <person name="Horn M.A."/>
            <person name="Kolb S."/>
            <person name="Ulrich A."/>
        </authorList>
    </citation>
    <scope>NUCLEOTIDE SEQUENCE</scope>
    <source>
        <strain evidence="2">IGB 4-14</strain>
    </source>
</reference>
<dbReference type="InterPro" id="IPR007712">
    <property type="entry name" value="RelE/ParE_toxin"/>
</dbReference>
<protein>
    <submittedName>
        <fullName evidence="2">Type II toxin-antitoxin system RelE/ParE family toxin</fullName>
    </submittedName>
</protein>
<dbReference type="EMBL" id="CP096205">
    <property type="protein sequence ID" value="UPQ77914.1"/>
    <property type="molecule type" value="Genomic_DNA"/>
</dbReference>
<dbReference type="InterPro" id="IPR035093">
    <property type="entry name" value="RelE/ParE_toxin_dom_sf"/>
</dbReference>
<evidence type="ECO:0000313" key="2">
    <source>
        <dbReference type="EMBL" id="UPQ77914.1"/>
    </source>
</evidence>
<keyword evidence="1" id="KW-1277">Toxin-antitoxin system</keyword>
<evidence type="ECO:0000313" key="3">
    <source>
        <dbReference type="Proteomes" id="UP000830583"/>
    </source>
</evidence>
<proteinExistence type="predicted"/>
<gene>
    <name evidence="2" type="ORF">M0M57_09745</name>
</gene>
<sequence length="99" mass="11572">MIKVEISSLGKSSFADVSEFILFLWDSKTLNQFINLTEKSVVQLQKNPESGKPFTKNIRKIVLHKNASMFYEYDETEQIISILLFIDNRQNPKDYLKLL</sequence>
<accession>A0ABY4KAZ9</accession>
<dbReference type="RefSeq" id="WP_248432864.1">
    <property type="nucleotide sequence ID" value="NZ_CP096205.1"/>
</dbReference>
<name>A0ABY4KAZ9_9FLAO</name>
<dbReference type="Proteomes" id="UP000830583">
    <property type="component" value="Chromosome"/>
</dbReference>
<keyword evidence="3" id="KW-1185">Reference proteome</keyword>
<evidence type="ECO:0000256" key="1">
    <source>
        <dbReference type="ARBA" id="ARBA00022649"/>
    </source>
</evidence>